<dbReference type="Pfam" id="PF00117">
    <property type="entry name" value="GATase"/>
    <property type="match status" value="1"/>
</dbReference>
<evidence type="ECO:0000259" key="8">
    <source>
        <dbReference type="Pfam" id="PF04715"/>
    </source>
</evidence>
<dbReference type="Gene3D" id="3.40.50.880">
    <property type="match status" value="1"/>
</dbReference>
<comment type="similarity">
    <text evidence="1">In the C-terminal section; belongs to the anthranilate synthase component I family.</text>
</comment>
<dbReference type="EMBL" id="JAQFWP010000067">
    <property type="protein sequence ID" value="MDA2807944.1"/>
    <property type="molecule type" value="Genomic_DNA"/>
</dbReference>
<dbReference type="Pfam" id="PF04715">
    <property type="entry name" value="Anth_synt_I_N"/>
    <property type="match status" value="1"/>
</dbReference>
<proteinExistence type="inferred from homology"/>
<dbReference type="CDD" id="cd01743">
    <property type="entry name" value="GATase1_Anthranilate_Synthase"/>
    <property type="match status" value="1"/>
</dbReference>
<feature type="compositionally biased region" description="Low complexity" evidence="5">
    <location>
        <begin position="227"/>
        <end position="237"/>
    </location>
</feature>
<evidence type="ECO:0000256" key="4">
    <source>
        <dbReference type="ARBA" id="ARBA00022962"/>
    </source>
</evidence>
<comment type="caution">
    <text evidence="9">The sequence shown here is derived from an EMBL/GenBank/DDBJ whole genome shotgun (WGS) entry which is preliminary data.</text>
</comment>
<protein>
    <recommendedName>
        <fullName evidence="2">aminodeoxychorismate synthase</fullName>
        <ecNumber evidence="2">2.6.1.85</ecNumber>
    </recommendedName>
</protein>
<dbReference type="PANTHER" id="PTHR11236">
    <property type="entry name" value="AMINOBENZOATE/ANTHRANILATE SYNTHASE"/>
    <property type="match status" value="1"/>
</dbReference>
<evidence type="ECO:0000259" key="7">
    <source>
        <dbReference type="Pfam" id="PF00425"/>
    </source>
</evidence>
<evidence type="ECO:0000313" key="10">
    <source>
        <dbReference type="Proteomes" id="UP001165685"/>
    </source>
</evidence>
<feature type="domain" description="Chorismate-utilising enzyme C-terminal" evidence="7">
    <location>
        <begin position="444"/>
        <end position="700"/>
    </location>
</feature>
<feature type="region of interest" description="Disordered" evidence="5">
    <location>
        <begin position="210"/>
        <end position="240"/>
    </location>
</feature>
<dbReference type="InterPro" id="IPR017926">
    <property type="entry name" value="GATASE"/>
</dbReference>
<dbReference type="PRINTS" id="PR00099">
    <property type="entry name" value="CPSGATASE"/>
</dbReference>
<dbReference type="InterPro" id="IPR006805">
    <property type="entry name" value="Anth_synth_I_N"/>
</dbReference>
<dbReference type="Proteomes" id="UP001165685">
    <property type="component" value="Unassembled WGS sequence"/>
</dbReference>
<dbReference type="EC" id="2.6.1.85" evidence="2"/>
<dbReference type="InterPro" id="IPR029062">
    <property type="entry name" value="Class_I_gatase-like"/>
</dbReference>
<dbReference type="InterPro" id="IPR019999">
    <property type="entry name" value="Anth_synth_I-like"/>
</dbReference>
<evidence type="ECO:0000256" key="1">
    <source>
        <dbReference type="ARBA" id="ARBA00005970"/>
    </source>
</evidence>
<gene>
    <name evidence="9" type="ORF">O4U47_25760</name>
</gene>
<dbReference type="PRINTS" id="PR00096">
    <property type="entry name" value="GATASE"/>
</dbReference>
<dbReference type="PANTHER" id="PTHR11236:SF18">
    <property type="entry name" value="AMINODEOXYCHORISMATE SYNTHASE"/>
    <property type="match status" value="1"/>
</dbReference>
<accession>A0ABT4TTC9</accession>
<dbReference type="SUPFAM" id="SSF56322">
    <property type="entry name" value="ADC synthase"/>
    <property type="match status" value="1"/>
</dbReference>
<keyword evidence="3" id="KW-0808">Transferase</keyword>
<evidence type="ECO:0000256" key="5">
    <source>
        <dbReference type="SAM" id="MobiDB-lite"/>
    </source>
</evidence>
<feature type="compositionally biased region" description="Low complexity" evidence="5">
    <location>
        <begin position="210"/>
        <end position="219"/>
    </location>
</feature>
<feature type="domain" description="Glutamine amidotransferase" evidence="6">
    <location>
        <begin position="19"/>
        <end position="202"/>
    </location>
</feature>
<dbReference type="Gene3D" id="3.60.120.10">
    <property type="entry name" value="Anthranilate synthase"/>
    <property type="match status" value="1"/>
</dbReference>
<organism evidence="9 10">
    <name type="scientific">Nocardiopsis suaedae</name>
    <dbReference type="NCBI Taxonomy" id="3018444"/>
    <lineage>
        <taxon>Bacteria</taxon>
        <taxon>Bacillati</taxon>
        <taxon>Actinomycetota</taxon>
        <taxon>Actinomycetes</taxon>
        <taxon>Streptosporangiales</taxon>
        <taxon>Nocardiopsidaceae</taxon>
        <taxon>Nocardiopsis</taxon>
    </lineage>
</organism>
<evidence type="ECO:0000259" key="6">
    <source>
        <dbReference type="Pfam" id="PF00117"/>
    </source>
</evidence>
<dbReference type="InterPro" id="IPR006221">
    <property type="entry name" value="TrpG/PapA_dom"/>
</dbReference>
<keyword evidence="4" id="KW-0315">Glutamine amidotransferase</keyword>
<keyword evidence="10" id="KW-1185">Reference proteome</keyword>
<dbReference type="RefSeq" id="WP_270680562.1">
    <property type="nucleotide sequence ID" value="NZ_JAQFWP010000067.1"/>
</dbReference>
<reference evidence="9" key="1">
    <citation type="submission" date="2023-01" db="EMBL/GenBank/DDBJ databases">
        <title>Draft genome sequence of Nocardiopsis sp. LSu2-4 isolated from halophytes.</title>
        <authorList>
            <person name="Duangmal K."/>
            <person name="Chantavorakit T."/>
        </authorList>
    </citation>
    <scope>NUCLEOTIDE SEQUENCE</scope>
    <source>
        <strain evidence="9">LSu2-4</strain>
    </source>
</reference>
<feature type="domain" description="Anthranilate synthase component I N-terminal" evidence="8">
    <location>
        <begin position="257"/>
        <end position="394"/>
    </location>
</feature>
<dbReference type="NCBIfam" id="TIGR00566">
    <property type="entry name" value="trpG_papA"/>
    <property type="match status" value="1"/>
</dbReference>
<name>A0ABT4TTC9_9ACTN</name>
<dbReference type="Pfam" id="PF00425">
    <property type="entry name" value="Chorismate_bind"/>
    <property type="match status" value="1"/>
</dbReference>
<evidence type="ECO:0000256" key="2">
    <source>
        <dbReference type="ARBA" id="ARBA00013139"/>
    </source>
</evidence>
<evidence type="ECO:0000256" key="3">
    <source>
        <dbReference type="ARBA" id="ARBA00022679"/>
    </source>
</evidence>
<dbReference type="PROSITE" id="PS51273">
    <property type="entry name" value="GATASE_TYPE_1"/>
    <property type="match status" value="1"/>
</dbReference>
<sequence>MRDHPSGSGAPPDAAPRVLLVDNHDSYTFNLHQLIWQVAGTEPHTVPNDAFDPADVLAGGHTHLVVSPGPGSPHVPGDIGRLPELLEAFPGPVLGVCLGHQLLAALAGGKAEHAPRVMHGRVDEVAHDGRGVFAGLPQGFRCVRYHSLAVPEPLPSGLEAAARASDGVLMGLRHRTRPVHGVQFHPESVETEYGRELIANFLALPAAPTEHTAAAGAARPPEERPRPQAAPRASEAPAPAPVHDVHVRAVDLHVAAEDVFTALHADDDHAFWLDSARTAYGMGRYSFLGSVDTRRDPLLRYSAGPGAPRLEEVRGGTARPLDGGLFDELARRTAADRVDPAAFPLPFLGGLVGYLGYGAADGTSSAGPVRPDPRGPDAEFLTVRRFLAADHLTGAAWLVHTGGTAAEAAAWFDGYEARLRAVSPAPPPPPPAPQGAAAASVTRRGYLDDLDTVRSWLLDGESYEACYTYAMEAAAPGEPRGLLAAYRRLRRDNPAPYAAYLRSGDRTVLSASPERFLDVDAHGWAESKPIKGTAARRADPGDDAQAARELAADTKTRGENLMIADLIRNDLGRVCRPGSVQVPRLMGVESYATVHQLVTSVKGRLRADRGAVDCLRALFPGGSMTGAPKERTVALLDALEHRPRGPYAGCLGYLGFNGTADLSIVIRTLVCDGDRARLGTGGAITAMSDPEEEHRETLLKAAAVLRSIGAEPPADSR</sequence>
<dbReference type="InterPro" id="IPR015890">
    <property type="entry name" value="Chorismate_C"/>
</dbReference>
<dbReference type="SUPFAM" id="SSF52317">
    <property type="entry name" value="Class I glutamine amidotransferase-like"/>
    <property type="match status" value="1"/>
</dbReference>
<evidence type="ECO:0000313" key="9">
    <source>
        <dbReference type="EMBL" id="MDA2807944.1"/>
    </source>
</evidence>
<dbReference type="InterPro" id="IPR005801">
    <property type="entry name" value="ADC_synthase"/>
</dbReference>
<dbReference type="PRINTS" id="PR00097">
    <property type="entry name" value="ANTSNTHASEII"/>
</dbReference>